<dbReference type="InterPro" id="IPR006206">
    <property type="entry name" value="Mevalonate/galactokinase"/>
</dbReference>
<evidence type="ECO:0000256" key="6">
    <source>
        <dbReference type="ARBA" id="ARBA00023144"/>
    </source>
</evidence>
<keyword evidence="6" id="KW-0119">Carbohydrate metabolism</keyword>
<dbReference type="SUPFAM" id="SSF55060">
    <property type="entry name" value="GHMP Kinase, C-terminal domain"/>
    <property type="match status" value="1"/>
</dbReference>
<feature type="domain" description="Galactokinase N-terminal" evidence="10">
    <location>
        <begin position="11"/>
        <end position="42"/>
    </location>
</feature>
<dbReference type="InterPro" id="IPR036554">
    <property type="entry name" value="GHMP_kinase_C_sf"/>
</dbReference>
<dbReference type="PANTHER" id="PTHR10457:SF7">
    <property type="entry name" value="GALACTOKINASE-RELATED"/>
    <property type="match status" value="1"/>
</dbReference>
<dbReference type="InterPro" id="IPR019539">
    <property type="entry name" value="GalKase_N"/>
</dbReference>
<dbReference type="Pfam" id="PF10509">
    <property type="entry name" value="GalKase_gal_bdg"/>
    <property type="match status" value="1"/>
</dbReference>
<sequence length="374" mass="41329">MSNVTAENQRVRIAAPGRINLIGEHTDYNDGYVLPAAIGQHMEFEIEKNGDQALCRISSEALQKTMQANLNHLKPGEGWENYILGVLSEISKYSGKLRGFDANFRSDIPQGSGLSSSAALECGMAYGLNALFELGLPSLDLIRLSQEAEHRFVGTQCGIMDQFACVMGRKNQFILLDCRNLEYRYIPAALGAYSLLLISSGVKHSLADSAYNERRAECLKGVAHLQKTYPKIESLRDASLEHLECLRHTVSDTVSQRCRFVIEENARVLKAAEALEHSDMETLGALLSDSHKGLRDDYQVSCREVDFLVDTALSFPEVLGARIMGGGFGGCSLNLVRTDAVERVSEQLCMAYRQSFGREAEPLEVRISDGVRLL</sequence>
<dbReference type="RefSeq" id="WP_289723642.1">
    <property type="nucleotide sequence ID" value="NZ_JAUDUY010000001.1"/>
</dbReference>
<keyword evidence="12" id="KW-1185">Reference proteome</keyword>
<keyword evidence="5" id="KW-0067">ATP-binding</keyword>
<evidence type="ECO:0000259" key="8">
    <source>
        <dbReference type="Pfam" id="PF00288"/>
    </source>
</evidence>
<gene>
    <name evidence="11" type="primary">galK</name>
    <name evidence="11" type="ORF">QU605_02295</name>
</gene>
<dbReference type="PRINTS" id="PR00959">
    <property type="entry name" value="MEVGALKINASE"/>
</dbReference>
<evidence type="ECO:0000256" key="3">
    <source>
        <dbReference type="ARBA" id="ARBA00022741"/>
    </source>
</evidence>
<evidence type="ECO:0000259" key="9">
    <source>
        <dbReference type="Pfam" id="PF08544"/>
    </source>
</evidence>
<dbReference type="EMBL" id="JAUDUY010000001">
    <property type="protein sequence ID" value="MDM9630283.1"/>
    <property type="molecule type" value="Genomic_DNA"/>
</dbReference>
<dbReference type="Pfam" id="PF00288">
    <property type="entry name" value="GHMP_kinases_N"/>
    <property type="match status" value="1"/>
</dbReference>
<keyword evidence="3" id="KW-0547">Nucleotide-binding</keyword>
<name>A0ABT7WBJ9_9FLAO</name>
<evidence type="ECO:0000256" key="7">
    <source>
        <dbReference type="NCBIfam" id="TIGR00131"/>
    </source>
</evidence>
<feature type="domain" description="GHMP kinase C-terminal" evidence="9">
    <location>
        <begin position="271"/>
        <end position="352"/>
    </location>
</feature>
<evidence type="ECO:0000259" key="10">
    <source>
        <dbReference type="Pfam" id="PF10509"/>
    </source>
</evidence>
<evidence type="ECO:0000256" key="2">
    <source>
        <dbReference type="ARBA" id="ARBA00022679"/>
    </source>
</evidence>
<evidence type="ECO:0000256" key="5">
    <source>
        <dbReference type="ARBA" id="ARBA00022840"/>
    </source>
</evidence>
<keyword evidence="4" id="KW-0418">Kinase</keyword>
<dbReference type="InterPro" id="IPR006203">
    <property type="entry name" value="GHMP_knse_ATP-bd_CS"/>
</dbReference>
<dbReference type="PROSITE" id="PS00627">
    <property type="entry name" value="GHMP_KINASES_ATP"/>
    <property type="match status" value="1"/>
</dbReference>
<dbReference type="InterPro" id="IPR014721">
    <property type="entry name" value="Ribsml_uS5_D2-typ_fold_subgr"/>
</dbReference>
<dbReference type="InterPro" id="IPR000705">
    <property type="entry name" value="Galactokinase"/>
</dbReference>
<evidence type="ECO:0000313" key="11">
    <source>
        <dbReference type="EMBL" id="MDM9630283.1"/>
    </source>
</evidence>
<proteinExistence type="inferred from homology"/>
<dbReference type="PIRSF" id="PIRSF000530">
    <property type="entry name" value="Galactokinase"/>
    <property type="match status" value="1"/>
</dbReference>
<dbReference type="InterPro" id="IPR020568">
    <property type="entry name" value="Ribosomal_Su5_D2-typ_SF"/>
</dbReference>
<comment type="caution">
    <text evidence="11">The sequence shown here is derived from an EMBL/GenBank/DDBJ whole genome shotgun (WGS) entry which is preliminary data.</text>
</comment>
<dbReference type="NCBIfam" id="TIGR00131">
    <property type="entry name" value="gal_kin"/>
    <property type="match status" value="1"/>
</dbReference>
<dbReference type="PROSITE" id="PS00106">
    <property type="entry name" value="GALACTOKINASE"/>
    <property type="match status" value="1"/>
</dbReference>
<evidence type="ECO:0000256" key="4">
    <source>
        <dbReference type="ARBA" id="ARBA00022777"/>
    </source>
</evidence>
<accession>A0ABT7WBJ9</accession>
<dbReference type="SUPFAM" id="SSF54211">
    <property type="entry name" value="Ribosomal protein S5 domain 2-like"/>
    <property type="match status" value="1"/>
</dbReference>
<evidence type="ECO:0000256" key="1">
    <source>
        <dbReference type="ARBA" id="ARBA00006566"/>
    </source>
</evidence>
<dbReference type="InterPro" id="IPR013750">
    <property type="entry name" value="GHMP_kinase_C_dom"/>
</dbReference>
<protein>
    <recommendedName>
        <fullName evidence="7">Galactokinase</fullName>
        <ecNumber evidence="7">2.7.1.6</ecNumber>
    </recommendedName>
</protein>
<feature type="domain" description="GHMP kinase N-terminal" evidence="8">
    <location>
        <begin position="81"/>
        <end position="169"/>
    </location>
</feature>
<keyword evidence="2 11" id="KW-0808">Transferase</keyword>
<reference evidence="11" key="1">
    <citation type="submission" date="2023-06" db="EMBL/GenBank/DDBJ databases">
        <title>Robiginitalea aurantiacus sp. nov. and Algoriphagus sediminis sp. nov., isolated from coastal sediment.</title>
        <authorList>
            <person name="Zhou Z.Y."/>
            <person name="An J."/>
            <person name="Jia Y.W."/>
            <person name="Du Z.J."/>
        </authorList>
    </citation>
    <scope>NUCLEOTIDE SEQUENCE</scope>
    <source>
        <strain evidence="11">M39</strain>
    </source>
</reference>
<dbReference type="PANTHER" id="PTHR10457">
    <property type="entry name" value="MEVALONATE KINASE/GALACTOKINASE"/>
    <property type="match status" value="1"/>
</dbReference>
<dbReference type="Proteomes" id="UP001174839">
    <property type="component" value="Unassembled WGS sequence"/>
</dbReference>
<dbReference type="InterPro" id="IPR006204">
    <property type="entry name" value="GHMP_kinase_N_dom"/>
</dbReference>
<keyword evidence="6" id="KW-0299">Galactose metabolism</keyword>
<dbReference type="Gene3D" id="3.30.230.10">
    <property type="match status" value="1"/>
</dbReference>
<dbReference type="EC" id="2.7.1.6" evidence="7"/>
<dbReference type="Pfam" id="PF08544">
    <property type="entry name" value="GHMP_kinases_C"/>
    <property type="match status" value="1"/>
</dbReference>
<dbReference type="PRINTS" id="PR00473">
    <property type="entry name" value="GALCTOKINASE"/>
</dbReference>
<organism evidence="11 12">
    <name type="scientific">Robiginitalea aurantiaca</name>
    <dbReference type="NCBI Taxonomy" id="3056915"/>
    <lineage>
        <taxon>Bacteria</taxon>
        <taxon>Pseudomonadati</taxon>
        <taxon>Bacteroidota</taxon>
        <taxon>Flavobacteriia</taxon>
        <taxon>Flavobacteriales</taxon>
        <taxon>Flavobacteriaceae</taxon>
        <taxon>Robiginitalea</taxon>
    </lineage>
</organism>
<evidence type="ECO:0000313" key="12">
    <source>
        <dbReference type="Proteomes" id="UP001174839"/>
    </source>
</evidence>
<dbReference type="Gene3D" id="3.30.70.890">
    <property type="entry name" value="GHMP kinase, C-terminal domain"/>
    <property type="match status" value="1"/>
</dbReference>
<comment type="similarity">
    <text evidence="1">Belongs to the GHMP kinase family. GalK subfamily.</text>
</comment>
<dbReference type="InterPro" id="IPR019741">
    <property type="entry name" value="Galactokinase_CS"/>
</dbReference>
<dbReference type="GO" id="GO:0004335">
    <property type="term" value="F:galactokinase activity"/>
    <property type="evidence" value="ECO:0007669"/>
    <property type="project" value="UniProtKB-EC"/>
</dbReference>